<dbReference type="EC" id="1.11.1.24" evidence="6"/>
<feature type="domain" description="Thioredoxin" evidence="7">
    <location>
        <begin position="21"/>
        <end position="169"/>
    </location>
</feature>
<dbReference type="PROSITE" id="PS51352">
    <property type="entry name" value="THIOREDOXIN_2"/>
    <property type="match status" value="1"/>
</dbReference>
<dbReference type="InterPro" id="IPR013766">
    <property type="entry name" value="Thioredoxin_domain"/>
</dbReference>
<dbReference type="EMBL" id="CACRUT010000020">
    <property type="protein sequence ID" value="VYU52526.1"/>
    <property type="molecule type" value="Genomic_DNA"/>
</dbReference>
<gene>
    <name evidence="8" type="primary">tpx_2</name>
    <name evidence="6" type="synonym">tpx</name>
    <name evidence="8" type="ORF">PCLFYP37_03233</name>
</gene>
<comment type="miscellaneous">
    <text evidence="6">The active site is a conserved redox-active cysteine residue, the peroxidatic cysteine (C(P)), which makes the nucleophilic attack on the peroxide substrate. The peroxide oxidizes the C(P)-SH to cysteine sulfenic acid (C(P)-SOH), which then reacts with another cysteine residue, the resolving cysteine (C(R)), to form a disulfide bridge. The disulfide is subsequently reduced by an appropriate electron donor to complete the catalytic cycle. In this atypical 2-Cys peroxiredoxin, C(R) is present in the same subunit to form an intramolecular disulfide. The disulfide is subsequently reduced by thioredoxin.</text>
</comment>
<dbReference type="NCBIfam" id="NF001808">
    <property type="entry name" value="PRK00522.1"/>
    <property type="match status" value="1"/>
</dbReference>
<dbReference type="RefSeq" id="WP_008622368.1">
    <property type="nucleotide sequence ID" value="NZ_CABMOJ010000054.1"/>
</dbReference>
<comment type="function">
    <text evidence="6">Thiol-specific peroxidase that catalyzes the reduction of hydrogen peroxide and organic hydroperoxides to water and alcohols, respectively. Plays a role in cell protection against oxidative stress by detoxifying peroxides.</text>
</comment>
<keyword evidence="5 6" id="KW-0676">Redox-active center</keyword>
<name>A0A6N3FL02_9BACT</name>
<dbReference type="InterPro" id="IPR018219">
    <property type="entry name" value="Tpx_CS"/>
</dbReference>
<dbReference type="AlphaFoldDB" id="A0A6N3FL02"/>
<evidence type="ECO:0000256" key="6">
    <source>
        <dbReference type="HAMAP-Rule" id="MF_00269"/>
    </source>
</evidence>
<keyword evidence="2 6" id="KW-0049">Antioxidant</keyword>
<keyword evidence="4 6" id="KW-1015">Disulfide bond</keyword>
<organism evidence="8">
    <name type="scientific">Paraprevotella clara</name>
    <dbReference type="NCBI Taxonomy" id="454154"/>
    <lineage>
        <taxon>Bacteria</taxon>
        <taxon>Pseudomonadati</taxon>
        <taxon>Bacteroidota</taxon>
        <taxon>Bacteroidia</taxon>
        <taxon>Bacteroidales</taxon>
        <taxon>Prevotellaceae</taxon>
        <taxon>Paraprevotella</taxon>
    </lineage>
</organism>
<comment type="similarity">
    <text evidence="6">Belongs to the peroxiredoxin family. Tpx subfamily.</text>
</comment>
<keyword evidence="3 6" id="KW-0560">Oxidoreductase</keyword>
<dbReference type="Pfam" id="PF08534">
    <property type="entry name" value="Redoxin"/>
    <property type="match status" value="1"/>
</dbReference>
<feature type="active site" description="Cysteine sulfenic acid (-SOH) intermediate" evidence="6">
    <location>
        <position position="63"/>
    </location>
</feature>
<protein>
    <recommendedName>
        <fullName evidence="6">Thiol peroxidase</fullName>
        <shortName evidence="6">Tpx</shortName>
        <ecNumber evidence="6">1.11.1.24</ecNumber>
    </recommendedName>
    <alternativeName>
        <fullName evidence="6">Peroxiredoxin tpx</fullName>
        <shortName evidence="6">Prx</shortName>
    </alternativeName>
    <alternativeName>
        <fullName evidence="6">Thioredoxin peroxidase</fullName>
    </alternativeName>
    <alternativeName>
        <fullName evidence="6">Thioredoxin-dependent peroxiredoxin</fullName>
    </alternativeName>
</protein>
<evidence type="ECO:0000256" key="2">
    <source>
        <dbReference type="ARBA" id="ARBA00022862"/>
    </source>
</evidence>
<evidence type="ECO:0000256" key="3">
    <source>
        <dbReference type="ARBA" id="ARBA00023002"/>
    </source>
</evidence>
<dbReference type="InterPro" id="IPR036249">
    <property type="entry name" value="Thioredoxin-like_sf"/>
</dbReference>
<evidence type="ECO:0000256" key="1">
    <source>
        <dbReference type="ARBA" id="ARBA00022559"/>
    </source>
</evidence>
<dbReference type="SUPFAM" id="SSF52833">
    <property type="entry name" value="Thioredoxin-like"/>
    <property type="match status" value="1"/>
</dbReference>
<keyword evidence="1 6" id="KW-0575">Peroxidase</keyword>
<dbReference type="InterPro" id="IPR002065">
    <property type="entry name" value="TPX"/>
</dbReference>
<dbReference type="InterPro" id="IPR013740">
    <property type="entry name" value="Redoxin"/>
</dbReference>
<dbReference type="Gene3D" id="3.40.30.10">
    <property type="entry name" value="Glutaredoxin"/>
    <property type="match status" value="1"/>
</dbReference>
<dbReference type="GeneID" id="93558512"/>
<dbReference type="InterPro" id="IPR050455">
    <property type="entry name" value="Tpx_Peroxidase_subfamily"/>
</dbReference>
<reference evidence="8" key="1">
    <citation type="submission" date="2019-11" db="EMBL/GenBank/DDBJ databases">
        <authorList>
            <person name="Feng L."/>
        </authorList>
    </citation>
    <scope>NUCLEOTIDE SEQUENCE</scope>
    <source>
        <strain evidence="8">PclaraLFYP37</strain>
    </source>
</reference>
<dbReference type="PANTHER" id="PTHR43110:SF1">
    <property type="entry name" value="THIOL PEROXIDASE"/>
    <property type="match status" value="1"/>
</dbReference>
<dbReference type="PANTHER" id="PTHR43110">
    <property type="entry name" value="THIOL PEROXIDASE"/>
    <property type="match status" value="1"/>
</dbReference>
<dbReference type="CDD" id="cd03014">
    <property type="entry name" value="PRX_Atyp2cys"/>
    <property type="match status" value="1"/>
</dbReference>
<comment type="catalytic activity">
    <reaction evidence="6">
        <text>a hydroperoxide + [thioredoxin]-dithiol = an alcohol + [thioredoxin]-disulfide + H2O</text>
        <dbReference type="Rhea" id="RHEA:62620"/>
        <dbReference type="Rhea" id="RHEA-COMP:10698"/>
        <dbReference type="Rhea" id="RHEA-COMP:10700"/>
        <dbReference type="ChEBI" id="CHEBI:15377"/>
        <dbReference type="ChEBI" id="CHEBI:29950"/>
        <dbReference type="ChEBI" id="CHEBI:30879"/>
        <dbReference type="ChEBI" id="CHEBI:35924"/>
        <dbReference type="ChEBI" id="CHEBI:50058"/>
        <dbReference type="EC" id="1.11.1.24"/>
    </reaction>
</comment>
<evidence type="ECO:0000259" key="7">
    <source>
        <dbReference type="PROSITE" id="PS51352"/>
    </source>
</evidence>
<accession>A0A6N3FL02</accession>
<evidence type="ECO:0000313" key="8">
    <source>
        <dbReference type="EMBL" id="VYU52526.1"/>
    </source>
</evidence>
<feature type="disulfide bond" description="Redox-active" evidence="6">
    <location>
        <begin position="63"/>
        <end position="97"/>
    </location>
</feature>
<evidence type="ECO:0000256" key="4">
    <source>
        <dbReference type="ARBA" id="ARBA00023157"/>
    </source>
</evidence>
<comment type="subunit">
    <text evidence="6">Homodimer.</text>
</comment>
<dbReference type="HAMAP" id="MF_00269">
    <property type="entry name" value="Tpx"/>
    <property type="match status" value="1"/>
</dbReference>
<dbReference type="PROSITE" id="PS01265">
    <property type="entry name" value="TPX"/>
    <property type="match status" value="1"/>
</dbReference>
<sequence>MKQFETVTFKGTAVHTNGMMPQKGEMAPDFTAVAGDLSDLSLGSLKGKRVILNIFPSLDTSVCATSVRKFNVKAAHLENVQVLAVSMDLPFAQGRFCTTEGIENVKPVSLFRSKDFAGNYGLMMVDGPLAGLTARAVIIVDENGKVIYAQLVPEITEEPDYDAALSALK</sequence>
<proteinExistence type="inferred from homology"/>
<dbReference type="GO" id="GO:0008379">
    <property type="term" value="F:thioredoxin peroxidase activity"/>
    <property type="evidence" value="ECO:0007669"/>
    <property type="project" value="UniProtKB-UniRule"/>
</dbReference>
<evidence type="ECO:0000256" key="5">
    <source>
        <dbReference type="ARBA" id="ARBA00023284"/>
    </source>
</evidence>